<dbReference type="Pfam" id="PF02668">
    <property type="entry name" value="TauD"/>
    <property type="match status" value="1"/>
</dbReference>
<protein>
    <recommendedName>
        <fullName evidence="10">TauD/TfdA-like domain-containing protein</fullName>
    </recommendedName>
</protein>
<evidence type="ECO:0000256" key="9">
    <source>
        <dbReference type="ARBA" id="ARBA00023004"/>
    </source>
</evidence>
<evidence type="ECO:0000256" key="1">
    <source>
        <dbReference type="ARBA" id="ARBA00001954"/>
    </source>
</evidence>
<reference evidence="12" key="1">
    <citation type="submission" date="2015-02" db="EMBL/GenBank/DDBJ databases">
        <title>Genome sequencing for Strongylocentrotus purpuratus.</title>
        <authorList>
            <person name="Murali S."/>
            <person name="Liu Y."/>
            <person name="Vee V."/>
            <person name="English A."/>
            <person name="Wang M."/>
            <person name="Skinner E."/>
            <person name="Han Y."/>
            <person name="Muzny D.M."/>
            <person name="Worley K.C."/>
            <person name="Gibbs R.A."/>
        </authorList>
    </citation>
    <scope>NUCLEOTIDE SEQUENCE</scope>
</reference>
<evidence type="ECO:0000256" key="4">
    <source>
        <dbReference type="ARBA" id="ARBA00008654"/>
    </source>
</evidence>
<keyword evidence="9" id="KW-0408">Iron</keyword>
<dbReference type="SUPFAM" id="SSF51197">
    <property type="entry name" value="Clavaminate synthase-like"/>
    <property type="match status" value="1"/>
</dbReference>
<evidence type="ECO:0000313" key="12">
    <source>
        <dbReference type="Proteomes" id="UP000007110"/>
    </source>
</evidence>
<evidence type="ECO:0000313" key="11">
    <source>
        <dbReference type="EnsemblMetazoa" id="XP_030844996"/>
    </source>
</evidence>
<dbReference type="GO" id="GO:0005739">
    <property type="term" value="C:mitochondrion"/>
    <property type="evidence" value="ECO:0000318"/>
    <property type="project" value="GO_Central"/>
</dbReference>
<feature type="domain" description="TauD/TfdA-like" evidence="10">
    <location>
        <begin position="4"/>
        <end position="218"/>
    </location>
</feature>
<evidence type="ECO:0000259" key="10">
    <source>
        <dbReference type="Pfam" id="PF02668"/>
    </source>
</evidence>
<keyword evidence="6" id="KW-0124">Carnitine biosynthesis</keyword>
<dbReference type="AlphaFoldDB" id="A0A7M7T0J3"/>
<dbReference type="OrthoDB" id="406634at2759"/>
<dbReference type="InterPro" id="IPR050411">
    <property type="entry name" value="AlphaKG_dependent_hydroxylases"/>
</dbReference>
<dbReference type="RefSeq" id="XP_030844996.1">
    <property type="nucleotide sequence ID" value="XM_030989136.1"/>
</dbReference>
<keyword evidence="12" id="KW-1185">Reference proteome</keyword>
<keyword evidence="7" id="KW-0223">Dioxygenase</keyword>
<comment type="cofactor">
    <cofactor evidence="2">
        <name>L-ascorbate</name>
        <dbReference type="ChEBI" id="CHEBI:38290"/>
    </cofactor>
</comment>
<organism evidence="11 12">
    <name type="scientific">Strongylocentrotus purpuratus</name>
    <name type="common">Purple sea urchin</name>
    <dbReference type="NCBI Taxonomy" id="7668"/>
    <lineage>
        <taxon>Eukaryota</taxon>
        <taxon>Metazoa</taxon>
        <taxon>Echinodermata</taxon>
        <taxon>Eleutherozoa</taxon>
        <taxon>Echinozoa</taxon>
        <taxon>Echinoidea</taxon>
        <taxon>Euechinoidea</taxon>
        <taxon>Echinacea</taxon>
        <taxon>Camarodonta</taxon>
        <taxon>Echinidea</taxon>
        <taxon>Strongylocentrotidae</taxon>
        <taxon>Strongylocentrotus</taxon>
    </lineage>
</organism>
<name>A0A7M7T0J3_STRPU</name>
<evidence type="ECO:0000256" key="2">
    <source>
        <dbReference type="ARBA" id="ARBA00001961"/>
    </source>
</evidence>
<dbReference type="FunFam" id="3.60.130.10:FF:000001">
    <property type="entry name" value="Trimethyllysine dioxygenase, mitochondrial"/>
    <property type="match status" value="1"/>
</dbReference>
<comment type="similarity">
    <text evidence="4">Belongs to the gamma-BBH/TMLD family.</text>
</comment>
<dbReference type="GO" id="GO:0008336">
    <property type="term" value="F:gamma-butyrobetaine dioxygenase activity"/>
    <property type="evidence" value="ECO:0000318"/>
    <property type="project" value="GO_Central"/>
</dbReference>
<evidence type="ECO:0000256" key="6">
    <source>
        <dbReference type="ARBA" id="ARBA00022873"/>
    </source>
</evidence>
<dbReference type="InterPro" id="IPR003819">
    <property type="entry name" value="TauD/TfdA-like"/>
</dbReference>
<dbReference type="PANTHER" id="PTHR10696">
    <property type="entry name" value="GAMMA-BUTYROBETAINE HYDROXYLASE-RELATED"/>
    <property type="match status" value="1"/>
</dbReference>
<proteinExistence type="inferred from homology"/>
<dbReference type="InParanoid" id="A0A7M7T0J3"/>
<evidence type="ECO:0000256" key="3">
    <source>
        <dbReference type="ARBA" id="ARBA00005022"/>
    </source>
</evidence>
<evidence type="ECO:0000256" key="5">
    <source>
        <dbReference type="ARBA" id="ARBA00022723"/>
    </source>
</evidence>
<comment type="pathway">
    <text evidence="3">Amine and polyamine biosynthesis; carnitine biosynthesis.</text>
</comment>
<dbReference type="GO" id="GO:0046872">
    <property type="term" value="F:metal ion binding"/>
    <property type="evidence" value="ECO:0007669"/>
    <property type="project" value="UniProtKB-KW"/>
</dbReference>
<dbReference type="KEGG" id="spu:577198"/>
<comment type="cofactor">
    <cofactor evidence="1">
        <name>Fe(2+)</name>
        <dbReference type="ChEBI" id="CHEBI:29033"/>
    </cofactor>
</comment>
<dbReference type="EnsemblMetazoa" id="XM_030989136">
    <property type="protein sequence ID" value="XP_030844996"/>
    <property type="gene ID" value="LOC577198"/>
</dbReference>
<reference evidence="11" key="2">
    <citation type="submission" date="2021-01" db="UniProtKB">
        <authorList>
            <consortium name="EnsemblMetazoa"/>
        </authorList>
    </citation>
    <scope>IDENTIFICATION</scope>
</reference>
<dbReference type="GO" id="GO:0045329">
    <property type="term" value="P:carnitine biosynthetic process"/>
    <property type="evidence" value="ECO:0000318"/>
    <property type="project" value="GO_Central"/>
</dbReference>
<accession>A0A7M7T0J3</accession>
<dbReference type="InterPro" id="IPR042098">
    <property type="entry name" value="TauD-like_sf"/>
</dbReference>
<evidence type="ECO:0000256" key="7">
    <source>
        <dbReference type="ARBA" id="ARBA00022964"/>
    </source>
</evidence>
<keyword evidence="8" id="KW-0560">Oxidoreductase</keyword>
<sequence length="254" mass="29420">MDSLVKYGLVMIKYAPANDGICQKVCDRVGYERFTCYGADFRVEKLFDSSSLAFTTNELGLHVDLPYYDYRPGVQLLHCIRQCEVEGGDNQFVDAKRVVDRLKAEDPESFEILTKVKLDFRLIGKDFIDTHLQQARPMIELTDDGEFKGLAYNDQTRSPYINVPVGQVKEVYRALKKFHQAMYRQDNFINYKLKEGEVVAFDNNRVMHGRSAYTVTFKDGKDKSRLLEGAFLDWDEIYSRMRLLDESMNGTPRL</sequence>
<dbReference type="OMA" id="HAREWYK"/>
<evidence type="ECO:0000256" key="8">
    <source>
        <dbReference type="ARBA" id="ARBA00023002"/>
    </source>
</evidence>
<dbReference type="PANTHER" id="PTHR10696:SF33">
    <property type="entry name" value="GAMMA-BUTYROBETAINE DIOXYGENASE"/>
    <property type="match status" value="1"/>
</dbReference>
<dbReference type="Proteomes" id="UP000007110">
    <property type="component" value="Unassembled WGS sequence"/>
</dbReference>
<dbReference type="GeneID" id="577198"/>
<dbReference type="CDD" id="cd00250">
    <property type="entry name" value="CAS_like"/>
    <property type="match status" value="1"/>
</dbReference>
<dbReference type="Gene3D" id="3.60.130.10">
    <property type="entry name" value="Clavaminate synthase-like"/>
    <property type="match status" value="1"/>
</dbReference>
<keyword evidence="5" id="KW-0479">Metal-binding</keyword>